<dbReference type="Proteomes" id="UP000274556">
    <property type="component" value="Unassembled WGS sequence"/>
</dbReference>
<proteinExistence type="predicted"/>
<comment type="caution">
    <text evidence="3">The sequence shown here is derived from an EMBL/GenBank/DDBJ whole genome shotgun (WGS) entry which is preliminary data.</text>
</comment>
<feature type="chain" id="PRO_5019867505" evidence="2">
    <location>
        <begin position="22"/>
        <end position="153"/>
    </location>
</feature>
<dbReference type="RefSeq" id="WP_211334957.1">
    <property type="nucleotide sequence ID" value="NZ_RBXL01000001.1"/>
</dbReference>
<name>A0A495V5L1_9GAMM</name>
<reference evidence="3 4" key="1">
    <citation type="submission" date="2018-10" db="EMBL/GenBank/DDBJ databases">
        <title>Genomic Encyclopedia of Archaeal and Bacterial Type Strains, Phase II (KMG-II): from individual species to whole genera.</title>
        <authorList>
            <person name="Goeker M."/>
        </authorList>
    </citation>
    <scope>NUCLEOTIDE SEQUENCE [LARGE SCALE GENOMIC DNA]</scope>
    <source>
        <strain evidence="3 4">DSM 235</strain>
    </source>
</reference>
<feature type="signal peptide" evidence="2">
    <location>
        <begin position="1"/>
        <end position="21"/>
    </location>
</feature>
<accession>A0A495V5L1</accession>
<keyword evidence="2" id="KW-0732">Signal</keyword>
<dbReference type="EMBL" id="RBXL01000001">
    <property type="protein sequence ID" value="RKT43088.1"/>
    <property type="molecule type" value="Genomic_DNA"/>
</dbReference>
<evidence type="ECO:0000313" key="3">
    <source>
        <dbReference type="EMBL" id="RKT43088.1"/>
    </source>
</evidence>
<feature type="region of interest" description="Disordered" evidence="1">
    <location>
        <begin position="129"/>
        <end position="153"/>
    </location>
</feature>
<protein>
    <submittedName>
        <fullName evidence="3">Uncharacterized protein</fullName>
    </submittedName>
</protein>
<evidence type="ECO:0000313" key="4">
    <source>
        <dbReference type="Proteomes" id="UP000274556"/>
    </source>
</evidence>
<dbReference type="AlphaFoldDB" id="A0A495V5L1"/>
<sequence length="153" mass="15848">MKTTTTVLLALALAAPTLALAHDDATLDAMESPNGGQVRMAGPYHFELVLGENAVSVFLTDHGDAPVPSEGVGGNVILMSGGRTTIALEPVDSNRLAGEGAFEKQPDMKAVVSLTFPDGQTWQARFTPGAQAGQVHSATDAAPADSNDHAHHH</sequence>
<gene>
    <name evidence="3" type="ORF">BDD21_0398</name>
</gene>
<evidence type="ECO:0000256" key="1">
    <source>
        <dbReference type="SAM" id="MobiDB-lite"/>
    </source>
</evidence>
<keyword evidence="4" id="KW-1185">Reference proteome</keyword>
<organism evidence="3 4">
    <name type="scientific">Thiocapsa rosea</name>
    <dbReference type="NCBI Taxonomy" id="69360"/>
    <lineage>
        <taxon>Bacteria</taxon>
        <taxon>Pseudomonadati</taxon>
        <taxon>Pseudomonadota</taxon>
        <taxon>Gammaproteobacteria</taxon>
        <taxon>Chromatiales</taxon>
        <taxon>Chromatiaceae</taxon>
        <taxon>Thiocapsa</taxon>
    </lineage>
</organism>
<evidence type="ECO:0000256" key="2">
    <source>
        <dbReference type="SAM" id="SignalP"/>
    </source>
</evidence>